<sequence length="119" mass="13801">MELEITVNSLYICVKDMDRAISFYEQLFERTVDKKDDIFSIFIIKSFKFCLFNNGKVNETVIWGDNCLPSLEVNNMNKLIGKLKSLKAEIIFPLTKINENRVLEFTDSEGNDIEVYCKG</sequence>
<dbReference type="Pfam" id="PF00903">
    <property type="entry name" value="Glyoxalase"/>
    <property type="match status" value="1"/>
</dbReference>
<dbReference type="RefSeq" id="WP_216125474.1">
    <property type="nucleotide sequence ID" value="NZ_CP086239.1"/>
</dbReference>
<evidence type="ECO:0000259" key="1">
    <source>
        <dbReference type="PROSITE" id="PS51819"/>
    </source>
</evidence>
<feature type="domain" description="VOC" evidence="1">
    <location>
        <begin position="6"/>
        <end position="118"/>
    </location>
</feature>
<dbReference type="InterPro" id="IPR037523">
    <property type="entry name" value="VOC_core"/>
</dbReference>
<proteinExistence type="predicted"/>
<dbReference type="PANTHER" id="PTHR33993:SF2">
    <property type="entry name" value="VOC DOMAIN-CONTAINING PROTEIN"/>
    <property type="match status" value="1"/>
</dbReference>
<dbReference type="Proteomes" id="UP001164733">
    <property type="component" value="Chromosome"/>
</dbReference>
<accession>A0AA47EIV1</accession>
<dbReference type="CDD" id="cd06587">
    <property type="entry name" value="VOC"/>
    <property type="match status" value="1"/>
</dbReference>
<dbReference type="PANTHER" id="PTHR33993">
    <property type="entry name" value="GLYOXALASE-RELATED"/>
    <property type="match status" value="1"/>
</dbReference>
<dbReference type="InterPro" id="IPR052164">
    <property type="entry name" value="Anthracycline_SecMetBiosynth"/>
</dbReference>
<protein>
    <submittedName>
        <fullName evidence="2">VOC family protein</fullName>
    </submittedName>
</protein>
<dbReference type="AlphaFoldDB" id="A0AA47EIV1"/>
<organism evidence="2 3">
    <name type="scientific">Clostridium estertheticum</name>
    <dbReference type="NCBI Taxonomy" id="238834"/>
    <lineage>
        <taxon>Bacteria</taxon>
        <taxon>Bacillati</taxon>
        <taxon>Bacillota</taxon>
        <taxon>Clostridia</taxon>
        <taxon>Eubacteriales</taxon>
        <taxon>Clostridiaceae</taxon>
        <taxon>Clostridium</taxon>
    </lineage>
</organism>
<gene>
    <name evidence="2" type="ORF">LL038_01845</name>
</gene>
<dbReference type="PROSITE" id="PS51819">
    <property type="entry name" value="VOC"/>
    <property type="match status" value="1"/>
</dbReference>
<evidence type="ECO:0000313" key="2">
    <source>
        <dbReference type="EMBL" id="WAG61018.1"/>
    </source>
</evidence>
<dbReference type="EMBL" id="CP086239">
    <property type="protein sequence ID" value="WAG61018.1"/>
    <property type="molecule type" value="Genomic_DNA"/>
</dbReference>
<evidence type="ECO:0000313" key="3">
    <source>
        <dbReference type="Proteomes" id="UP001164733"/>
    </source>
</evidence>
<name>A0AA47EIV1_9CLOT</name>
<reference evidence="2" key="1">
    <citation type="submission" date="2021-11" db="EMBL/GenBank/DDBJ databases">
        <title>Clostridia strains as spoilage organisms.</title>
        <authorList>
            <person name="Wambui J."/>
            <person name="Stevens M.J.A."/>
            <person name="Stephan R."/>
        </authorList>
    </citation>
    <scope>NUCLEOTIDE SEQUENCE</scope>
    <source>
        <strain evidence="2">CF009</strain>
    </source>
</reference>
<dbReference type="InterPro" id="IPR004360">
    <property type="entry name" value="Glyas_Fos-R_dOase_dom"/>
</dbReference>